<dbReference type="AlphaFoldDB" id="A0A7C8I5K5"/>
<feature type="region of interest" description="Disordered" evidence="1">
    <location>
        <begin position="1"/>
        <end position="32"/>
    </location>
</feature>
<protein>
    <recommendedName>
        <fullName evidence="4">Zinc finger PHD-type domain-containing protein</fullName>
    </recommendedName>
</protein>
<dbReference type="OrthoDB" id="3642840at2759"/>
<feature type="compositionally biased region" description="Polar residues" evidence="1">
    <location>
        <begin position="564"/>
        <end position="573"/>
    </location>
</feature>
<evidence type="ECO:0000313" key="3">
    <source>
        <dbReference type="Proteomes" id="UP000481861"/>
    </source>
</evidence>
<keyword evidence="3" id="KW-1185">Reference proteome</keyword>
<feature type="region of interest" description="Disordered" evidence="1">
    <location>
        <begin position="373"/>
        <end position="397"/>
    </location>
</feature>
<name>A0A7C8I5K5_9PLEO</name>
<feature type="compositionally biased region" description="Basic and acidic residues" evidence="1">
    <location>
        <begin position="495"/>
        <end position="505"/>
    </location>
</feature>
<organism evidence="2 3">
    <name type="scientific">Massariosphaeria phaeospora</name>
    <dbReference type="NCBI Taxonomy" id="100035"/>
    <lineage>
        <taxon>Eukaryota</taxon>
        <taxon>Fungi</taxon>
        <taxon>Dikarya</taxon>
        <taxon>Ascomycota</taxon>
        <taxon>Pezizomycotina</taxon>
        <taxon>Dothideomycetes</taxon>
        <taxon>Pleosporomycetidae</taxon>
        <taxon>Pleosporales</taxon>
        <taxon>Pleosporales incertae sedis</taxon>
        <taxon>Massariosphaeria</taxon>
    </lineage>
</organism>
<feature type="compositionally biased region" description="Basic and acidic residues" evidence="1">
    <location>
        <begin position="373"/>
        <end position="389"/>
    </location>
</feature>
<feature type="region of interest" description="Disordered" evidence="1">
    <location>
        <begin position="454"/>
        <end position="608"/>
    </location>
</feature>
<dbReference type="Gene3D" id="3.30.40.10">
    <property type="entry name" value="Zinc/RING finger domain, C3HC4 (zinc finger)"/>
    <property type="match status" value="1"/>
</dbReference>
<evidence type="ECO:0008006" key="4">
    <source>
        <dbReference type="Google" id="ProtNLM"/>
    </source>
</evidence>
<feature type="compositionally biased region" description="Basic and acidic residues" evidence="1">
    <location>
        <begin position="208"/>
        <end position="218"/>
    </location>
</feature>
<sequence length="1084" mass="121691">MAPSHRVSSTPARSRATAQGNPSLSTDPGPPLKMPPAHVAFVWADGSLGHHCGICGKPLSNPNAKNTCIGRHEEPCHRYHQHLFMPGRGHTCDVCRKVDGAHYKRHQKIARTLGDMREKCGLLCRFAPTVNQPEGDADDRFIEDEAQDELREGEAEDQLREDEAQDKLGEDATGPLAEVVSKSDTPADPKTQSSLPQREKKRAKKERKRAEKADERPKILTGEDYEYVSAVLHTGELSTPEIDEKNDPKSLAEVEEIEIQLRYSASVRNDGTKRKENQDLLLRKGVDVDFRAEMLRIEEVFHINELVKQNVKNQSLKGKEAKLFDTLVSEFRKLVIEDLVLLQKELLEIRMRRFSYSRYVNWKSVELVDERYSTKEHSTGERKAEKSAKPEAIAGPADRPLAEVSSPLIVDDNPDQRHLYQPYKKLNTTRELEDVREEDVDTVRREPLPATTFRSFRISASNKENNTPPANATRPLPSSSRIPAGPNAIELPLGIDRDKDMDIPEHTSSPPSAGPSEHESDTPSHPIVSQKKAKKKRREDIRKEKRKAEKEAPSQPPHTKETAAISSEEQAMSDTVRAVSGIKVPHTNGVNHPGMKRSQEQSSATTMTPLSAQQGVAPVNLEAPPESPPLSVQQGVAPVNLEVPPEIRERTESTDPSIPEHAPSTFVPVPKLSITSVPSIPALAFVTDRASHHHINWEAKFQSELAVDALSTPTLTHSRHCFDDHSPCRHALLGAPDCPNHLPYAFNDDPLVDQCYLVFPSSEQLLFTGPYNRRQGEKLLTKFDQLESTRGRLMVLDDDMGLWLLAPAISVHDTPQRFKDEESEHRAHGSRTLGPLMKQRSDFLALLQVNDRRGNPLKEGYLVKTITMMFEPENAAKFCFCQEVLPQSPSSATLEANTVQCAHKNCPYGGIFHKKCVEKLRIEAVTTFFCSSCQRDLAGKARRFLQGTADGGESMRVLGILPRGPPSPSSTYPPPDPMETIRFQAVVIVYCRHGLSAGDHLEHVLLCREEESAESTYSSSDDEEDVSVESLGRLSRARDSVEIMHYHRDFERFVRRQQMGPLRRLWDWMMEDCCGGLRRKPRRY</sequence>
<dbReference type="InterPro" id="IPR013083">
    <property type="entry name" value="Znf_RING/FYVE/PHD"/>
</dbReference>
<feature type="region of interest" description="Disordered" evidence="1">
    <location>
        <begin position="149"/>
        <end position="218"/>
    </location>
</feature>
<gene>
    <name evidence="2" type="ORF">BDV95DRAFT_606815</name>
</gene>
<feature type="compositionally biased region" description="Basic and acidic residues" evidence="1">
    <location>
        <begin position="538"/>
        <end position="552"/>
    </location>
</feature>
<comment type="caution">
    <text evidence="2">The sequence shown here is derived from an EMBL/GenBank/DDBJ whole genome shotgun (WGS) entry which is preliminary data.</text>
</comment>
<feature type="compositionally biased region" description="Polar residues" evidence="1">
    <location>
        <begin position="454"/>
        <end position="481"/>
    </location>
</feature>
<proteinExistence type="predicted"/>
<dbReference type="Proteomes" id="UP000481861">
    <property type="component" value="Unassembled WGS sequence"/>
</dbReference>
<feature type="compositionally biased region" description="Basic and acidic residues" evidence="1">
    <location>
        <begin position="149"/>
        <end position="170"/>
    </location>
</feature>
<accession>A0A7C8I5K5</accession>
<evidence type="ECO:0000313" key="2">
    <source>
        <dbReference type="EMBL" id="KAF2871377.1"/>
    </source>
</evidence>
<reference evidence="2 3" key="1">
    <citation type="submission" date="2020-01" db="EMBL/GenBank/DDBJ databases">
        <authorList>
            <consortium name="DOE Joint Genome Institute"/>
            <person name="Haridas S."/>
            <person name="Albert R."/>
            <person name="Binder M."/>
            <person name="Bloem J."/>
            <person name="Labutti K."/>
            <person name="Salamov A."/>
            <person name="Andreopoulos B."/>
            <person name="Baker S.E."/>
            <person name="Barry K."/>
            <person name="Bills G."/>
            <person name="Bluhm B.H."/>
            <person name="Cannon C."/>
            <person name="Castanera R."/>
            <person name="Culley D.E."/>
            <person name="Daum C."/>
            <person name="Ezra D."/>
            <person name="Gonzalez J.B."/>
            <person name="Henrissat B."/>
            <person name="Kuo A."/>
            <person name="Liang C."/>
            <person name="Lipzen A."/>
            <person name="Lutzoni F."/>
            <person name="Magnuson J."/>
            <person name="Mondo S."/>
            <person name="Nolan M."/>
            <person name="Ohm R."/>
            <person name="Pangilinan J."/>
            <person name="Park H.-J.H."/>
            <person name="Ramirez L."/>
            <person name="Alfaro M."/>
            <person name="Sun H."/>
            <person name="Tritt A."/>
            <person name="Yoshinaga Y."/>
            <person name="Zwiers L.-H.L."/>
            <person name="Turgeon B.G."/>
            <person name="Goodwin S.B."/>
            <person name="Spatafora J.W."/>
            <person name="Crous P.W."/>
            <person name="Grigoriev I.V."/>
        </authorList>
    </citation>
    <scope>NUCLEOTIDE SEQUENCE [LARGE SCALE GENOMIC DNA]</scope>
    <source>
        <strain evidence="2 3">CBS 611.86</strain>
    </source>
</reference>
<evidence type="ECO:0000256" key="1">
    <source>
        <dbReference type="SAM" id="MobiDB-lite"/>
    </source>
</evidence>
<feature type="compositionally biased region" description="Polar residues" evidence="1">
    <location>
        <begin position="1"/>
        <end position="26"/>
    </location>
</feature>
<dbReference type="EMBL" id="JAADJZ010000011">
    <property type="protein sequence ID" value="KAF2871377.1"/>
    <property type="molecule type" value="Genomic_DNA"/>
</dbReference>